<comment type="caution">
    <text evidence="1">The sequence shown here is derived from an EMBL/GenBank/DDBJ whole genome shotgun (WGS) entry which is preliminary data.</text>
</comment>
<organism evidence="1 2">
    <name type="scientific">Halteria grandinella</name>
    <dbReference type="NCBI Taxonomy" id="5974"/>
    <lineage>
        <taxon>Eukaryota</taxon>
        <taxon>Sar</taxon>
        <taxon>Alveolata</taxon>
        <taxon>Ciliophora</taxon>
        <taxon>Intramacronucleata</taxon>
        <taxon>Spirotrichea</taxon>
        <taxon>Stichotrichia</taxon>
        <taxon>Sporadotrichida</taxon>
        <taxon>Halteriidae</taxon>
        <taxon>Halteria</taxon>
    </lineage>
</organism>
<dbReference type="EMBL" id="RRYP01016819">
    <property type="protein sequence ID" value="TNV74580.1"/>
    <property type="molecule type" value="Genomic_DNA"/>
</dbReference>
<sequence>MVPYYLRGGASFLYMPLWYDLVFKPQCSLPRHDVSQFIYQRSQSLCTAKAKYISFYFAQTCRKLGYIFGSLSIPAQYIFQ</sequence>
<reference evidence="1" key="1">
    <citation type="submission" date="2019-06" db="EMBL/GenBank/DDBJ databases">
        <authorList>
            <person name="Zheng W."/>
        </authorList>
    </citation>
    <scope>NUCLEOTIDE SEQUENCE</scope>
    <source>
        <strain evidence="1">QDHG01</strain>
    </source>
</reference>
<evidence type="ECO:0000313" key="2">
    <source>
        <dbReference type="Proteomes" id="UP000785679"/>
    </source>
</evidence>
<protein>
    <submittedName>
        <fullName evidence="1">Uncharacterized protein</fullName>
    </submittedName>
</protein>
<proteinExistence type="predicted"/>
<name>A0A8J8NHI0_HALGN</name>
<dbReference type="Proteomes" id="UP000785679">
    <property type="component" value="Unassembled WGS sequence"/>
</dbReference>
<evidence type="ECO:0000313" key="1">
    <source>
        <dbReference type="EMBL" id="TNV74580.1"/>
    </source>
</evidence>
<accession>A0A8J8NHI0</accession>
<dbReference type="AlphaFoldDB" id="A0A8J8NHI0"/>
<keyword evidence="2" id="KW-1185">Reference proteome</keyword>
<gene>
    <name evidence="1" type="ORF">FGO68_gene4115</name>
</gene>